<evidence type="ECO:0000313" key="1">
    <source>
        <dbReference type="EMBL" id="KAI5662445.1"/>
    </source>
</evidence>
<dbReference type="Proteomes" id="UP001060085">
    <property type="component" value="Linkage Group LG05"/>
</dbReference>
<organism evidence="1 2">
    <name type="scientific">Catharanthus roseus</name>
    <name type="common">Madagascar periwinkle</name>
    <name type="synonym">Vinca rosea</name>
    <dbReference type="NCBI Taxonomy" id="4058"/>
    <lineage>
        <taxon>Eukaryota</taxon>
        <taxon>Viridiplantae</taxon>
        <taxon>Streptophyta</taxon>
        <taxon>Embryophyta</taxon>
        <taxon>Tracheophyta</taxon>
        <taxon>Spermatophyta</taxon>
        <taxon>Magnoliopsida</taxon>
        <taxon>eudicotyledons</taxon>
        <taxon>Gunneridae</taxon>
        <taxon>Pentapetalae</taxon>
        <taxon>asterids</taxon>
        <taxon>lamiids</taxon>
        <taxon>Gentianales</taxon>
        <taxon>Apocynaceae</taxon>
        <taxon>Rauvolfioideae</taxon>
        <taxon>Vinceae</taxon>
        <taxon>Catharanthinae</taxon>
        <taxon>Catharanthus</taxon>
    </lineage>
</organism>
<protein>
    <submittedName>
        <fullName evidence="1">Uncharacterized protein</fullName>
    </submittedName>
</protein>
<reference evidence="2" key="1">
    <citation type="journal article" date="2023" name="Nat. Plants">
        <title>Single-cell RNA sequencing provides a high-resolution roadmap for understanding the multicellular compartmentation of specialized metabolism.</title>
        <authorList>
            <person name="Sun S."/>
            <person name="Shen X."/>
            <person name="Li Y."/>
            <person name="Li Y."/>
            <person name="Wang S."/>
            <person name="Li R."/>
            <person name="Zhang H."/>
            <person name="Shen G."/>
            <person name="Guo B."/>
            <person name="Wei J."/>
            <person name="Xu J."/>
            <person name="St-Pierre B."/>
            <person name="Chen S."/>
            <person name="Sun C."/>
        </authorList>
    </citation>
    <scope>NUCLEOTIDE SEQUENCE [LARGE SCALE GENOMIC DNA]</scope>
</reference>
<proteinExistence type="predicted"/>
<accession>A0ACC0AQ05</accession>
<dbReference type="EMBL" id="CM044705">
    <property type="protein sequence ID" value="KAI5662445.1"/>
    <property type="molecule type" value="Genomic_DNA"/>
</dbReference>
<sequence>MEKTFLTGKIFVNWSVKKASNYWKTSIIRRLLVRENGQETWQSPQEGYLKCNFDATFDPDGTTFSSCIIREHMGEALGLWTRKDIWERLADSFAAEATVLNFALNVGHDMEEEHMIYDVDAFFVIHAIKGMMTVD</sequence>
<comment type="caution">
    <text evidence="1">The sequence shown here is derived from an EMBL/GenBank/DDBJ whole genome shotgun (WGS) entry which is preliminary data.</text>
</comment>
<evidence type="ECO:0000313" key="2">
    <source>
        <dbReference type="Proteomes" id="UP001060085"/>
    </source>
</evidence>
<keyword evidence="2" id="KW-1185">Reference proteome</keyword>
<name>A0ACC0AQ05_CATRO</name>
<gene>
    <name evidence="1" type="ORF">M9H77_21768</name>
</gene>